<reference evidence="8 9" key="1">
    <citation type="submission" date="2024-02" db="EMBL/GenBank/DDBJ databases">
        <title>New thermophilic sulfur-oxidizing bacteria from a hot springs of the Uzon caldera (Kamchatka, Russia).</title>
        <authorList>
            <person name="Dukat A.M."/>
            <person name="Elcheninov A.G."/>
            <person name="Frolov E.N."/>
        </authorList>
    </citation>
    <scope>NUCLEOTIDE SEQUENCE [LARGE SCALE GENOMIC DNA]</scope>
    <source>
        <strain evidence="8 9">AK1</strain>
    </source>
</reference>
<evidence type="ECO:0000313" key="9">
    <source>
        <dbReference type="Proteomes" id="UP001482231"/>
    </source>
</evidence>
<dbReference type="InterPro" id="IPR051459">
    <property type="entry name" value="Cytochrome_c-type_DH"/>
</dbReference>
<evidence type="ECO:0000256" key="3">
    <source>
        <dbReference type="ARBA" id="ARBA00022723"/>
    </source>
</evidence>
<evidence type="ECO:0000256" key="5">
    <source>
        <dbReference type="ARBA" id="ARBA00023004"/>
    </source>
</evidence>
<keyword evidence="4" id="KW-0249">Electron transport</keyword>
<name>A0ABV0EDR9_9BURK</name>
<dbReference type="Pfam" id="PF13442">
    <property type="entry name" value="Cytochrome_CBB3"/>
    <property type="match status" value="1"/>
</dbReference>
<proteinExistence type="predicted"/>
<keyword evidence="2 6" id="KW-0349">Heme</keyword>
<keyword evidence="3 6" id="KW-0479">Metal-binding</keyword>
<dbReference type="InterPro" id="IPR009056">
    <property type="entry name" value="Cyt_c-like_dom"/>
</dbReference>
<keyword evidence="9" id="KW-1185">Reference proteome</keyword>
<evidence type="ECO:0000256" key="6">
    <source>
        <dbReference type="PROSITE-ProRule" id="PRU00433"/>
    </source>
</evidence>
<dbReference type="SUPFAM" id="SSF46626">
    <property type="entry name" value="Cytochrome c"/>
    <property type="match status" value="1"/>
</dbReference>
<evidence type="ECO:0000313" key="8">
    <source>
        <dbReference type="EMBL" id="MEO1766160.1"/>
    </source>
</evidence>
<dbReference type="PANTHER" id="PTHR35008">
    <property type="entry name" value="BLL4482 PROTEIN-RELATED"/>
    <property type="match status" value="1"/>
</dbReference>
<feature type="domain" description="Cytochrome c" evidence="7">
    <location>
        <begin position="52"/>
        <end position="145"/>
    </location>
</feature>
<evidence type="ECO:0000259" key="7">
    <source>
        <dbReference type="PROSITE" id="PS51007"/>
    </source>
</evidence>
<sequence length="161" mass="17441">MKGWLVLLLTGLALMACSKEEKRASSPPAPVASAAAVLPDPAVARRRGIDPTRAEQGARLFAAHCAACHGSRAEGTPNWRTPGADGKYPPPPLDGSAHAWHHPRAILRLTIREGTGRLGGNMPAFRDKLSEGDIEAIIDWLVARWPDAVYAQWLEIERNAR</sequence>
<gene>
    <name evidence="8" type="ORF">V6E02_02885</name>
</gene>
<organism evidence="8 9">
    <name type="scientific">Thiobacter aerophilum</name>
    <dbReference type="NCBI Taxonomy" id="3121275"/>
    <lineage>
        <taxon>Bacteria</taxon>
        <taxon>Pseudomonadati</taxon>
        <taxon>Pseudomonadota</taxon>
        <taxon>Betaproteobacteria</taxon>
        <taxon>Burkholderiales</taxon>
        <taxon>Thiobacteraceae</taxon>
        <taxon>Thiobacter</taxon>
    </lineage>
</organism>
<dbReference type="EMBL" id="JBAJEX010000001">
    <property type="protein sequence ID" value="MEO1766160.1"/>
    <property type="molecule type" value="Genomic_DNA"/>
</dbReference>
<dbReference type="PRINTS" id="PR00605">
    <property type="entry name" value="CYTCHROMECIC"/>
</dbReference>
<evidence type="ECO:0000256" key="1">
    <source>
        <dbReference type="ARBA" id="ARBA00022448"/>
    </source>
</evidence>
<dbReference type="PROSITE" id="PS51007">
    <property type="entry name" value="CYTC"/>
    <property type="match status" value="1"/>
</dbReference>
<dbReference type="PANTHER" id="PTHR35008:SF4">
    <property type="entry name" value="BLL4482 PROTEIN"/>
    <property type="match status" value="1"/>
</dbReference>
<dbReference type="Proteomes" id="UP001482231">
    <property type="component" value="Unassembled WGS sequence"/>
</dbReference>
<dbReference type="InterPro" id="IPR036909">
    <property type="entry name" value="Cyt_c-like_dom_sf"/>
</dbReference>
<dbReference type="PROSITE" id="PS51257">
    <property type="entry name" value="PROKAR_LIPOPROTEIN"/>
    <property type="match status" value="1"/>
</dbReference>
<keyword evidence="5 6" id="KW-0408">Iron</keyword>
<evidence type="ECO:0000256" key="4">
    <source>
        <dbReference type="ARBA" id="ARBA00022982"/>
    </source>
</evidence>
<dbReference type="Gene3D" id="1.10.760.10">
    <property type="entry name" value="Cytochrome c-like domain"/>
    <property type="match status" value="1"/>
</dbReference>
<protein>
    <submittedName>
        <fullName evidence="8">Cytochrome c</fullName>
    </submittedName>
</protein>
<dbReference type="RefSeq" id="WP_347306941.1">
    <property type="nucleotide sequence ID" value="NZ_JBAJEX010000001.1"/>
</dbReference>
<dbReference type="InterPro" id="IPR008168">
    <property type="entry name" value="Cyt_C_IC"/>
</dbReference>
<accession>A0ABV0EDR9</accession>
<evidence type="ECO:0000256" key="2">
    <source>
        <dbReference type="ARBA" id="ARBA00022617"/>
    </source>
</evidence>
<keyword evidence="1" id="KW-0813">Transport</keyword>
<comment type="caution">
    <text evidence="8">The sequence shown here is derived from an EMBL/GenBank/DDBJ whole genome shotgun (WGS) entry which is preliminary data.</text>
</comment>